<evidence type="ECO:0000313" key="3">
    <source>
        <dbReference type="Proteomes" id="UP000694700"/>
    </source>
</evidence>
<dbReference type="Proteomes" id="UP000694700">
    <property type="component" value="Unplaced"/>
</dbReference>
<sequence>CMLQRSGWSTKDPVKPATFVACIIFTSLSPAEYKAVPGTQWCVAVYSICFVFSLLIVFLTIAKLSSIFPFSFDKAVISFNILAVAMYATAVVIWPLYVFDRNPRPDNCNLIYIYIFFFLQCVCFICYNINNDVFVNNVFFF</sequence>
<feature type="transmembrane region" description="Helical" evidence="1">
    <location>
        <begin position="43"/>
        <end position="64"/>
    </location>
</feature>
<feature type="transmembrane region" description="Helical" evidence="1">
    <location>
        <begin position="111"/>
        <end position="130"/>
    </location>
</feature>
<organism evidence="2 3">
    <name type="scientific">Cyprinus carpio</name>
    <name type="common">Common carp</name>
    <dbReference type="NCBI Taxonomy" id="7962"/>
    <lineage>
        <taxon>Eukaryota</taxon>
        <taxon>Metazoa</taxon>
        <taxon>Chordata</taxon>
        <taxon>Craniata</taxon>
        <taxon>Vertebrata</taxon>
        <taxon>Euteleostomi</taxon>
        <taxon>Actinopterygii</taxon>
        <taxon>Neopterygii</taxon>
        <taxon>Teleostei</taxon>
        <taxon>Ostariophysi</taxon>
        <taxon>Cypriniformes</taxon>
        <taxon>Cyprinidae</taxon>
        <taxon>Cyprininae</taxon>
        <taxon>Cyprinus</taxon>
    </lineage>
</organism>
<dbReference type="Ensembl" id="ENSCCRT00015005878.1">
    <property type="protein sequence ID" value="ENSCCRP00015005652.1"/>
    <property type="gene ID" value="ENSCCRG00015003002.1"/>
</dbReference>
<reference evidence="2" key="1">
    <citation type="submission" date="2025-08" db="UniProtKB">
        <authorList>
            <consortium name="Ensembl"/>
        </authorList>
    </citation>
    <scope>IDENTIFICATION</scope>
</reference>
<keyword evidence="1" id="KW-0812">Transmembrane</keyword>
<dbReference type="PANTHER" id="PTHR17068">
    <property type="entry name" value="MYELOID-ASSOCIATED DIFFERENTIATION MARKER MYADM FAMILY MEMBER"/>
    <property type="match status" value="1"/>
</dbReference>
<feature type="transmembrane region" description="Helical" evidence="1">
    <location>
        <begin position="76"/>
        <end position="99"/>
    </location>
</feature>
<keyword evidence="1" id="KW-0472">Membrane</keyword>
<evidence type="ECO:0000313" key="2">
    <source>
        <dbReference type="Ensembl" id="ENSCCRP00015005652.1"/>
    </source>
</evidence>
<name>A0A8C1SF16_CYPCA</name>
<accession>A0A8C1SF16</accession>
<dbReference type="InterPro" id="IPR047123">
    <property type="entry name" value="MYADM-like"/>
</dbReference>
<proteinExistence type="predicted"/>
<evidence type="ECO:0000256" key="1">
    <source>
        <dbReference type="SAM" id="Phobius"/>
    </source>
</evidence>
<dbReference type="AlphaFoldDB" id="A0A8C1SF16"/>
<dbReference type="PANTHER" id="PTHR17068:SF2">
    <property type="entry name" value="MYELOID-ASSOCIATED DIFFERENTIATION MARKER-LIKE"/>
    <property type="match status" value="1"/>
</dbReference>
<keyword evidence="1" id="KW-1133">Transmembrane helix</keyword>
<evidence type="ECO:0008006" key="4">
    <source>
        <dbReference type="Google" id="ProtNLM"/>
    </source>
</evidence>
<protein>
    <recommendedName>
        <fullName evidence="4">MARVEL domain-containing protein</fullName>
    </recommendedName>
</protein>